<evidence type="ECO:0008006" key="8">
    <source>
        <dbReference type="Google" id="ProtNLM"/>
    </source>
</evidence>
<dbReference type="AlphaFoldDB" id="A0AAV7XRW3"/>
<evidence type="ECO:0000313" key="6">
    <source>
        <dbReference type="EMBL" id="KAJ1527477.1"/>
    </source>
</evidence>
<feature type="compositionally biased region" description="Basic residues" evidence="5">
    <location>
        <begin position="1"/>
        <end position="14"/>
    </location>
</feature>
<evidence type="ECO:0000313" key="7">
    <source>
        <dbReference type="Proteomes" id="UP001075354"/>
    </source>
</evidence>
<dbReference type="Pfam" id="PF05997">
    <property type="entry name" value="Nop52"/>
    <property type="match status" value="1"/>
</dbReference>
<dbReference type="GO" id="GO:0006364">
    <property type="term" value="P:rRNA processing"/>
    <property type="evidence" value="ECO:0007669"/>
    <property type="project" value="UniProtKB-KW"/>
</dbReference>
<feature type="region of interest" description="Disordered" evidence="5">
    <location>
        <begin position="403"/>
        <end position="595"/>
    </location>
</feature>
<accession>A0AAV7XRW3</accession>
<protein>
    <recommendedName>
        <fullName evidence="8">Ribosomal RNA processing protein 1 homolog</fullName>
    </recommendedName>
</protein>
<proteinExistence type="inferred from homology"/>
<evidence type="ECO:0000256" key="2">
    <source>
        <dbReference type="ARBA" id="ARBA00006374"/>
    </source>
</evidence>
<evidence type="ECO:0000256" key="5">
    <source>
        <dbReference type="SAM" id="MobiDB-lite"/>
    </source>
</evidence>
<organism evidence="6 7">
    <name type="scientific">Megalurothrips usitatus</name>
    <name type="common">bean blossom thrips</name>
    <dbReference type="NCBI Taxonomy" id="439358"/>
    <lineage>
        <taxon>Eukaryota</taxon>
        <taxon>Metazoa</taxon>
        <taxon>Ecdysozoa</taxon>
        <taxon>Arthropoda</taxon>
        <taxon>Hexapoda</taxon>
        <taxon>Insecta</taxon>
        <taxon>Pterygota</taxon>
        <taxon>Neoptera</taxon>
        <taxon>Paraneoptera</taxon>
        <taxon>Thysanoptera</taxon>
        <taxon>Terebrantia</taxon>
        <taxon>Thripoidea</taxon>
        <taxon>Thripidae</taxon>
        <taxon>Megalurothrips</taxon>
    </lineage>
</organism>
<gene>
    <name evidence="6" type="ORF">ONE63_007450</name>
</gene>
<feature type="compositionally biased region" description="Polar residues" evidence="5">
    <location>
        <begin position="479"/>
        <end position="493"/>
    </location>
</feature>
<keyword evidence="4" id="KW-0539">Nucleus</keyword>
<dbReference type="InterPro" id="IPR010301">
    <property type="entry name" value="RRP1"/>
</dbReference>
<feature type="compositionally biased region" description="Acidic residues" evidence="5">
    <location>
        <begin position="436"/>
        <end position="446"/>
    </location>
</feature>
<comment type="subcellular location">
    <subcellularLocation>
        <location evidence="1">Nucleus</location>
    </subcellularLocation>
</comment>
<name>A0AAV7XRW3_9NEOP</name>
<comment type="similarity">
    <text evidence="2">Belongs to the RRP1 family.</text>
</comment>
<dbReference type="PANTHER" id="PTHR13026:SF0">
    <property type="entry name" value="RIBOSOMAL RNA PROCESSING 1B"/>
    <property type="match status" value="1"/>
</dbReference>
<dbReference type="GO" id="GO:0005634">
    <property type="term" value="C:nucleus"/>
    <property type="evidence" value="ECO:0007669"/>
    <property type="project" value="UniProtKB-SubCell"/>
</dbReference>
<keyword evidence="7" id="KW-1185">Reference proteome</keyword>
<dbReference type="Proteomes" id="UP001075354">
    <property type="component" value="Chromosome 5"/>
</dbReference>
<evidence type="ECO:0000256" key="1">
    <source>
        <dbReference type="ARBA" id="ARBA00004123"/>
    </source>
</evidence>
<feature type="region of interest" description="Disordered" evidence="5">
    <location>
        <begin position="632"/>
        <end position="658"/>
    </location>
</feature>
<dbReference type="PANTHER" id="PTHR13026">
    <property type="entry name" value="NNP-1 PROTEIN NOVEL NUCLEAR PROTEIN 1 NOP52"/>
    <property type="match status" value="1"/>
</dbReference>
<keyword evidence="3" id="KW-0698">rRNA processing</keyword>
<evidence type="ECO:0000256" key="4">
    <source>
        <dbReference type="ARBA" id="ARBA00023242"/>
    </source>
</evidence>
<comment type="caution">
    <text evidence="6">The sequence shown here is derived from an EMBL/GenBank/DDBJ whole genome shotgun (WGS) entry which is preliminary data.</text>
</comment>
<dbReference type="EMBL" id="JAPTSV010000005">
    <property type="protein sequence ID" value="KAJ1527477.1"/>
    <property type="molecule type" value="Genomic_DNA"/>
</dbReference>
<feature type="region of interest" description="Disordered" evidence="5">
    <location>
        <begin position="1"/>
        <end position="20"/>
    </location>
</feature>
<sequence>MVVKKSVKSAKSSKSRAVNTENIKHEKNPKKVLLVAQEIQFAKVLAGNDPNLRARGVKRLHKWLRARSQNECDLKKDDFARLWKGLYYCMWMADKPLFQEELAETISSLVHCFGHSSPATQFMAGFFRMMAQEWIGIDQHRFDKFLMLVRRFLRQCLVFVQQKEWDLEIAEQVSLAFQSTVLPNHAVKADIPPPSGLVMHFSDIFLEELAKVSKGDIDEKIFLCFLTPFTLHLVTVKDARLRRHIQDSVFYRLINQTPVALEHEEKFAAWSQMGFPGGSIDVMQRVEDGNDEQSDFDDEDDELIQNAVNGQDVLDPRAGGVDVELPLLNFKPESIINHLKEHQFKKYTNSKSRKRLTNLIKAFEKIAESKYPFPIPKVPAAGKGNLRRLRSKASEDLYKYERQLYEDDESEEEDDDDALSDNEDDEDKAPNSSILNEEDHENEDSVQSEKPPPKKLQKLQKLQKASPKVSPKKQRLSGLKSSAQTKLTNGKSSGKSEEDIEVEKLSQIQITPSDSAAERVLPDTKAKSSEGTESGTHALLQHLAPHLVGSKKLKRRASCDAALQTTPVIKGAKTDSISSPKSEGKKSKRKSLGWDEPLQEGEYEIVIPREKIVAQKKRLSDANNITLSPSTAKLDLKNPFSTPVSGKKLRTPGSSSKKVNFIPERNMAQSESEYFRTLRANPEIPYDANKEPSRGVLKPSPYSSPVNPFYKRKLKI</sequence>
<evidence type="ECO:0000256" key="3">
    <source>
        <dbReference type="ARBA" id="ARBA00022552"/>
    </source>
</evidence>
<dbReference type="GO" id="GO:0030688">
    <property type="term" value="C:preribosome, small subunit precursor"/>
    <property type="evidence" value="ECO:0007669"/>
    <property type="project" value="InterPro"/>
</dbReference>
<reference evidence="6" key="1">
    <citation type="submission" date="2022-12" db="EMBL/GenBank/DDBJ databases">
        <title>Chromosome-level genome assembly of the bean flower thrips Megalurothrips usitatus.</title>
        <authorList>
            <person name="Ma L."/>
            <person name="Liu Q."/>
            <person name="Li H."/>
            <person name="Cai W."/>
        </authorList>
    </citation>
    <scope>NUCLEOTIDE SEQUENCE</scope>
    <source>
        <strain evidence="6">Cailab_2022a</strain>
    </source>
</reference>
<feature type="compositionally biased region" description="Basic and acidic residues" evidence="5">
    <location>
        <begin position="516"/>
        <end position="530"/>
    </location>
</feature>
<feature type="compositionally biased region" description="Acidic residues" evidence="5">
    <location>
        <begin position="406"/>
        <end position="427"/>
    </location>
</feature>